<reference evidence="1 2" key="1">
    <citation type="submission" date="2018-08" db="EMBL/GenBank/DDBJ databases">
        <title>A genome reference for cultivated species of the human gut microbiota.</title>
        <authorList>
            <person name="Zou Y."/>
            <person name="Xue W."/>
            <person name="Luo G."/>
        </authorList>
    </citation>
    <scope>NUCLEOTIDE SEQUENCE [LARGE SCALE GENOMIC DNA]</scope>
    <source>
        <strain evidence="1 2">AM44-11BH</strain>
    </source>
</reference>
<accession>A0A413RC23</accession>
<gene>
    <name evidence="1" type="ORF">DW944_03080</name>
</gene>
<dbReference type="RefSeq" id="WP_117969665.1">
    <property type="nucleotide sequence ID" value="NZ_CAUBDO010000035.1"/>
</dbReference>
<name>A0A413RC23_9FIRM</name>
<keyword evidence="2" id="KW-1185">Reference proteome</keyword>
<dbReference type="EMBL" id="QSFD01000002">
    <property type="protein sequence ID" value="RHA20135.1"/>
    <property type="molecule type" value="Genomic_DNA"/>
</dbReference>
<evidence type="ECO:0000313" key="1">
    <source>
        <dbReference type="EMBL" id="RHA20135.1"/>
    </source>
</evidence>
<organism evidence="1 2">
    <name type="scientific">Eubacterium ventriosum</name>
    <dbReference type="NCBI Taxonomy" id="39496"/>
    <lineage>
        <taxon>Bacteria</taxon>
        <taxon>Bacillati</taxon>
        <taxon>Bacillota</taxon>
        <taxon>Clostridia</taxon>
        <taxon>Eubacteriales</taxon>
        <taxon>Eubacteriaceae</taxon>
        <taxon>Eubacterium</taxon>
    </lineage>
</organism>
<comment type="caution">
    <text evidence="1">The sequence shown here is derived from an EMBL/GenBank/DDBJ whole genome shotgun (WGS) entry which is preliminary data.</text>
</comment>
<dbReference type="Proteomes" id="UP000284779">
    <property type="component" value="Unassembled WGS sequence"/>
</dbReference>
<dbReference type="AlphaFoldDB" id="A0A413RC23"/>
<proteinExistence type="predicted"/>
<evidence type="ECO:0000313" key="2">
    <source>
        <dbReference type="Proteomes" id="UP000284779"/>
    </source>
</evidence>
<sequence>MRWYDDLYVGYNLLDRKRQVMWKIKRGKQQFNKYVITLPFNDYDVLDIYPSNVLTQKWYKDSDIVIVGIAEGREEAMDMVQLIIMDCLNSTGGCKVKDYILNLMNEERSKREE</sequence>
<protein>
    <submittedName>
        <fullName evidence="1">Uncharacterized protein</fullName>
    </submittedName>
</protein>